<keyword evidence="2" id="KW-1185">Reference proteome</keyword>
<gene>
    <name evidence="1" type="ORF">JCM15093_1784</name>
</gene>
<sequence length="69" mass="7956">MEIIKEKTVAFTGNRTLTTSTGHPDNNLENVIRTELYYVLEELYQEGKNTFLSGMAIGFVGWQQRQFLI</sequence>
<dbReference type="eggNOG" id="ENOG5032PXB">
    <property type="taxonomic scope" value="Bacteria"/>
</dbReference>
<reference evidence="1 2" key="1">
    <citation type="journal article" date="2015" name="Microbes Environ.">
        <title>Distribution and evolution of nitrogen fixation genes in the phylum bacteroidetes.</title>
        <authorList>
            <person name="Inoue J."/>
            <person name="Oshima K."/>
            <person name="Suda W."/>
            <person name="Sakamoto M."/>
            <person name="Iino T."/>
            <person name="Noda S."/>
            <person name="Hongoh Y."/>
            <person name="Hattori M."/>
            <person name="Ohkuma M."/>
        </authorList>
    </citation>
    <scope>NUCLEOTIDE SEQUENCE [LARGE SCALE GENOMIC DNA]</scope>
    <source>
        <strain evidence="1 2">JCM 15093</strain>
    </source>
</reference>
<protein>
    <submittedName>
        <fullName evidence="1">Uncharacterized protein</fullName>
    </submittedName>
</protein>
<dbReference type="Proteomes" id="UP000027601">
    <property type="component" value="Unassembled WGS sequence"/>
</dbReference>
<dbReference type="AlphaFoldDB" id="A0A069D8T9"/>
<dbReference type="EMBL" id="BAJS01000008">
    <property type="protein sequence ID" value="GAK36609.1"/>
    <property type="molecule type" value="Genomic_DNA"/>
</dbReference>
<name>A0A069D8T9_9BACE</name>
<evidence type="ECO:0000313" key="1">
    <source>
        <dbReference type="EMBL" id="GAK36609.1"/>
    </source>
</evidence>
<evidence type="ECO:0000313" key="2">
    <source>
        <dbReference type="Proteomes" id="UP000027601"/>
    </source>
</evidence>
<dbReference type="Gene3D" id="3.40.50.450">
    <property type="match status" value="1"/>
</dbReference>
<organism evidence="1 2">
    <name type="scientific">Bacteroides graminisolvens DSM 19988 = JCM 15093</name>
    <dbReference type="NCBI Taxonomy" id="1121097"/>
    <lineage>
        <taxon>Bacteria</taxon>
        <taxon>Pseudomonadati</taxon>
        <taxon>Bacteroidota</taxon>
        <taxon>Bacteroidia</taxon>
        <taxon>Bacteroidales</taxon>
        <taxon>Bacteroidaceae</taxon>
        <taxon>Bacteroides</taxon>
    </lineage>
</organism>
<proteinExistence type="predicted"/>
<accession>A0A069D8T9</accession>
<comment type="caution">
    <text evidence="1">The sequence shown here is derived from an EMBL/GenBank/DDBJ whole genome shotgun (WGS) entry which is preliminary data.</text>
</comment>
<dbReference type="STRING" id="1121097.GCA_000428125_02037"/>
<dbReference type="SUPFAM" id="SSF102405">
    <property type="entry name" value="MCP/YpsA-like"/>
    <property type="match status" value="1"/>
</dbReference>